<keyword evidence="1" id="KW-1133">Transmembrane helix</keyword>
<evidence type="ECO:0000256" key="1">
    <source>
        <dbReference type="SAM" id="Phobius"/>
    </source>
</evidence>
<feature type="transmembrane region" description="Helical" evidence="1">
    <location>
        <begin position="12"/>
        <end position="33"/>
    </location>
</feature>
<dbReference type="RefSeq" id="WP_090133006.1">
    <property type="nucleotide sequence ID" value="NZ_FMBC01000002.1"/>
</dbReference>
<gene>
    <name evidence="2" type="ORF">GA0061070_10023</name>
</gene>
<keyword evidence="3" id="KW-1185">Reference proteome</keyword>
<protein>
    <submittedName>
        <fullName evidence="2">Uncharacterized protein</fullName>
    </submittedName>
</protein>
<keyword evidence="1" id="KW-0812">Transmembrane</keyword>
<keyword evidence="1" id="KW-0472">Membrane</keyword>
<sequence length="59" mass="6577">MSFFKRWLRWQLKVFGSVAVVVVLTVGFGALAGTYWPEYAWGTTALFAAVVFGLTCWLG</sequence>
<name>A0A1C3ZHF0_9ENTR</name>
<feature type="transmembrane region" description="Helical" evidence="1">
    <location>
        <begin position="39"/>
        <end position="58"/>
    </location>
</feature>
<organism evidence="2 3">
    <name type="scientific">Kosakonia oryziphila</name>
    <dbReference type="NCBI Taxonomy" id="1005667"/>
    <lineage>
        <taxon>Bacteria</taxon>
        <taxon>Pseudomonadati</taxon>
        <taxon>Pseudomonadota</taxon>
        <taxon>Gammaproteobacteria</taxon>
        <taxon>Enterobacterales</taxon>
        <taxon>Enterobacteriaceae</taxon>
        <taxon>Kosakonia</taxon>
    </lineage>
</organism>
<dbReference type="EMBL" id="FMBC01000002">
    <property type="protein sequence ID" value="SCB81650.1"/>
    <property type="molecule type" value="Genomic_DNA"/>
</dbReference>
<evidence type="ECO:0000313" key="3">
    <source>
        <dbReference type="Proteomes" id="UP000198515"/>
    </source>
</evidence>
<reference evidence="3" key="1">
    <citation type="submission" date="2016-08" db="EMBL/GenBank/DDBJ databases">
        <authorList>
            <person name="Varghese N."/>
            <person name="Submissions Spin"/>
        </authorList>
    </citation>
    <scope>NUCLEOTIDE SEQUENCE [LARGE SCALE GENOMIC DNA]</scope>
    <source>
        <strain evidence="3">REICA_142</strain>
    </source>
</reference>
<accession>A0A1C3ZHF0</accession>
<dbReference type="Proteomes" id="UP000198515">
    <property type="component" value="Unassembled WGS sequence"/>
</dbReference>
<dbReference type="AlphaFoldDB" id="A0A1C3ZHF0"/>
<evidence type="ECO:0000313" key="2">
    <source>
        <dbReference type="EMBL" id="SCB81650.1"/>
    </source>
</evidence>
<proteinExistence type="predicted"/>